<comment type="caution">
    <text evidence="1">The sequence shown here is derived from an EMBL/GenBank/DDBJ whole genome shotgun (WGS) entry which is preliminary data.</text>
</comment>
<dbReference type="EMBL" id="LNQE01000856">
    <property type="protein sequence ID" value="KUG24242.1"/>
    <property type="molecule type" value="Genomic_DNA"/>
</dbReference>
<sequence length="66" mass="7601">MPKEFAEKEKDILRGNLIHNGTITAGNPMQVKQKLEKGLVVLIYDDKTKTTNIFRYDDPILKKLDI</sequence>
<proteinExistence type="predicted"/>
<dbReference type="AlphaFoldDB" id="A0A0W8FU06"/>
<reference evidence="1" key="1">
    <citation type="journal article" date="2015" name="Proc. Natl. Acad. Sci. U.S.A.">
        <title>Networks of energetic and metabolic interactions define dynamics in microbial communities.</title>
        <authorList>
            <person name="Embree M."/>
            <person name="Liu J.K."/>
            <person name="Al-Bassam M.M."/>
            <person name="Zengler K."/>
        </authorList>
    </citation>
    <scope>NUCLEOTIDE SEQUENCE</scope>
</reference>
<name>A0A0W8FU06_9ZZZZ</name>
<accession>A0A0W8FU06</accession>
<evidence type="ECO:0000313" key="1">
    <source>
        <dbReference type="EMBL" id="KUG24242.1"/>
    </source>
</evidence>
<organism evidence="1">
    <name type="scientific">hydrocarbon metagenome</name>
    <dbReference type="NCBI Taxonomy" id="938273"/>
    <lineage>
        <taxon>unclassified sequences</taxon>
        <taxon>metagenomes</taxon>
        <taxon>ecological metagenomes</taxon>
    </lineage>
</organism>
<gene>
    <name evidence="1" type="ORF">ASZ90_005962</name>
</gene>
<protein>
    <submittedName>
        <fullName evidence="1">Uncharacterized protein</fullName>
    </submittedName>
</protein>